<gene>
    <name evidence="1" type="ORF">UY40_C0006G0003</name>
</gene>
<evidence type="ECO:0008006" key="3">
    <source>
        <dbReference type="Google" id="ProtNLM"/>
    </source>
</evidence>
<dbReference type="InterPro" id="IPR017853">
    <property type="entry name" value="GH"/>
</dbReference>
<evidence type="ECO:0000313" key="1">
    <source>
        <dbReference type="EMBL" id="KKW05909.1"/>
    </source>
</evidence>
<dbReference type="Gene3D" id="3.20.20.80">
    <property type="entry name" value="Glycosidases"/>
    <property type="match status" value="1"/>
</dbReference>
<accession>A0A0G1YHM8</accession>
<comment type="caution">
    <text evidence="1">The sequence shown here is derived from an EMBL/GenBank/DDBJ whole genome shotgun (WGS) entry which is preliminary data.</text>
</comment>
<dbReference type="STRING" id="1618342.UY40_C0006G0003"/>
<dbReference type="AlphaFoldDB" id="A0A0G1YHM8"/>
<protein>
    <recommendedName>
        <fullName evidence="3">GH26 domain-containing protein</fullName>
    </recommendedName>
</protein>
<dbReference type="SUPFAM" id="SSF51445">
    <property type="entry name" value="(Trans)glycosidases"/>
    <property type="match status" value="1"/>
</dbReference>
<proteinExistence type="predicted"/>
<dbReference type="EMBL" id="LCPW01000006">
    <property type="protein sequence ID" value="KKW05909.1"/>
    <property type="molecule type" value="Genomic_DNA"/>
</dbReference>
<sequence length="335" mass="37987">MKKLLLIIAFLALGLFAVVLVSIIKQLSQEEPIPQFEIRFRKGVSYSPKSLTSVADIDDFWEKAVVAGEAIRTGGDWVDFNKPGKISSVVVELAQRNRLVPVIEVNFFNQDSGRLLRPLNSANKTAYRDAAVAFAQKYQPPYFGMGVEIDTFYRAQTEEFDGFADLFSEVYDGVKAVSPQTQIFTTFQYERLQGLRGGLFGGTNDLTKNNWDLLEKFPKADLFAFTTYPGLIYKDPRDIPSDYYSRIKKHTSKPVAFTEMGWFSGRGIKGWESSEGEQARFVARFFELTEDLDLHLAIWLHLYQQTSAEPFGTMALFKTDGTPKAAWEVWLNASR</sequence>
<reference evidence="1 2" key="1">
    <citation type="journal article" date="2015" name="Nature">
        <title>rRNA introns, odd ribosomes, and small enigmatic genomes across a large radiation of phyla.</title>
        <authorList>
            <person name="Brown C.T."/>
            <person name="Hug L.A."/>
            <person name="Thomas B.C."/>
            <person name="Sharon I."/>
            <person name="Castelle C.J."/>
            <person name="Singh A."/>
            <person name="Wilkins M.J."/>
            <person name="Williams K.H."/>
            <person name="Banfield J.F."/>
        </authorList>
    </citation>
    <scope>NUCLEOTIDE SEQUENCE [LARGE SCALE GENOMIC DNA]</scope>
</reference>
<organism evidence="1 2">
    <name type="scientific">candidate division CPR1 bacterium GW2011_GWC1_49_13</name>
    <dbReference type="NCBI Taxonomy" id="1618342"/>
    <lineage>
        <taxon>Bacteria</taxon>
        <taxon>candidate division CPR1</taxon>
    </lineage>
</organism>
<name>A0A0G1YHM8_9BACT</name>
<dbReference type="Proteomes" id="UP000034119">
    <property type="component" value="Unassembled WGS sequence"/>
</dbReference>
<evidence type="ECO:0000313" key="2">
    <source>
        <dbReference type="Proteomes" id="UP000034119"/>
    </source>
</evidence>